<dbReference type="SUPFAM" id="SSF53756">
    <property type="entry name" value="UDP-Glycosyltransferase/glycogen phosphorylase"/>
    <property type="match status" value="1"/>
</dbReference>
<comment type="function">
    <text evidence="1 11">Condensation of UDP-2,3-diacylglucosamine and 2,3-diacylglucosamine-1-phosphate to form lipid A disaccharide, a precursor of lipid A, a phosphorylated glycolipid that anchors the lipopolysaccharide to the outer membrane of the cell.</text>
</comment>
<dbReference type="AlphaFoldDB" id="A0A0J8GS50"/>
<evidence type="ECO:0000256" key="6">
    <source>
        <dbReference type="ARBA" id="ARBA00022556"/>
    </source>
</evidence>
<evidence type="ECO:0000256" key="7">
    <source>
        <dbReference type="ARBA" id="ARBA00022676"/>
    </source>
</evidence>
<keyword evidence="9 11" id="KW-0443">Lipid metabolism</keyword>
<dbReference type="OrthoDB" id="9801642at2"/>
<dbReference type="Proteomes" id="UP000037600">
    <property type="component" value="Unassembled WGS sequence"/>
</dbReference>
<reference evidence="12 13" key="1">
    <citation type="submission" date="2015-04" db="EMBL/GenBank/DDBJ databases">
        <title>Draft Genome Sequence of the Novel Agar-Digesting Marine Bacterium Q1.</title>
        <authorList>
            <person name="Li Y."/>
            <person name="Li D."/>
            <person name="Chen G."/>
            <person name="Du Z."/>
        </authorList>
    </citation>
    <scope>NUCLEOTIDE SEQUENCE [LARGE SCALE GENOMIC DNA]</scope>
    <source>
        <strain evidence="12 13">Q1</strain>
    </source>
</reference>
<dbReference type="Gene3D" id="3.40.50.2000">
    <property type="entry name" value="Glycogen Phosphorylase B"/>
    <property type="match status" value="1"/>
</dbReference>
<dbReference type="PATRIC" id="fig|1513271.3.peg.1786"/>
<keyword evidence="6 11" id="KW-0441">Lipid A biosynthesis</keyword>
<comment type="catalytic activity">
    <reaction evidence="10 11">
        <text>a lipid X + a UDP-2-N,3-O-bis[(3R)-3-hydroxyacyl]-alpha-D-glucosamine = a lipid A disaccharide + UDP + H(+)</text>
        <dbReference type="Rhea" id="RHEA:67828"/>
        <dbReference type="ChEBI" id="CHEBI:15378"/>
        <dbReference type="ChEBI" id="CHEBI:58223"/>
        <dbReference type="ChEBI" id="CHEBI:137748"/>
        <dbReference type="ChEBI" id="CHEBI:176338"/>
        <dbReference type="ChEBI" id="CHEBI:176343"/>
        <dbReference type="EC" id="2.4.1.182"/>
    </reaction>
</comment>
<comment type="pathway">
    <text evidence="11">Bacterial outer membrane biogenesis; LPS lipid A biosynthesis.</text>
</comment>
<evidence type="ECO:0000256" key="10">
    <source>
        <dbReference type="ARBA" id="ARBA00048975"/>
    </source>
</evidence>
<dbReference type="Pfam" id="PF02684">
    <property type="entry name" value="LpxB"/>
    <property type="match status" value="1"/>
</dbReference>
<dbReference type="GO" id="GO:0008915">
    <property type="term" value="F:lipid-A-disaccharide synthase activity"/>
    <property type="evidence" value="ECO:0007669"/>
    <property type="project" value="UniProtKB-UniRule"/>
</dbReference>
<keyword evidence="5 11" id="KW-0444">Lipid biosynthesis</keyword>
<comment type="similarity">
    <text evidence="2 11">Belongs to the LpxB family.</text>
</comment>
<evidence type="ECO:0000256" key="4">
    <source>
        <dbReference type="ARBA" id="ARBA00020902"/>
    </source>
</evidence>
<keyword evidence="7 11" id="KW-0328">Glycosyltransferase</keyword>
<sequence>MNNRIIKIAIVAGEKSGDILASNLISELKTLFDSYNQSNSETQYQLEFEGVAGPLMMEHQVTKLFDMEELAVMGLVEVLGRLRRLLKIRKQLTQHWIKNPPDIFIGVDAPDFNLTLEKNLKQAGIKTVHYVGPSIWAWRQKRVFKVKAAVDLVLALLPFEKPFYDKYQVPCQFVGHTLADQIPLESAQASARAQLNLTQNRNESAESAKIIAVLPGSRSSEVELLAPEFAKACEILYQQDKRLIFVAASVNDKRKVQIQQAFNQYAPSVDLIIIDNQSREVMAASDAIMIASGTATLEAALIKRPMVACYKFKALSYWIFKQMVKVKYFSLPNIIADKAVIPELLQDQVTGEAIATQIQKFLSIEQAQLNTEFLNIHHILRQDAGKQAALAVSKLIHAN</sequence>
<comment type="caution">
    <text evidence="12">The sequence shown here is derived from an EMBL/GenBank/DDBJ whole genome shotgun (WGS) entry which is preliminary data.</text>
</comment>
<gene>
    <name evidence="11 12" type="primary">lpxB</name>
    <name evidence="12" type="ORF">XM47_08760</name>
</gene>
<keyword evidence="13" id="KW-1185">Reference proteome</keyword>
<dbReference type="STRING" id="1513271.XM47_08760"/>
<evidence type="ECO:0000256" key="5">
    <source>
        <dbReference type="ARBA" id="ARBA00022516"/>
    </source>
</evidence>
<dbReference type="PANTHER" id="PTHR30372:SF4">
    <property type="entry name" value="LIPID-A-DISACCHARIDE SYNTHASE, MITOCHONDRIAL-RELATED"/>
    <property type="match status" value="1"/>
</dbReference>
<evidence type="ECO:0000256" key="3">
    <source>
        <dbReference type="ARBA" id="ARBA00012687"/>
    </source>
</evidence>
<evidence type="ECO:0000256" key="1">
    <source>
        <dbReference type="ARBA" id="ARBA00002056"/>
    </source>
</evidence>
<dbReference type="InterPro" id="IPR003835">
    <property type="entry name" value="Glyco_trans_19"/>
</dbReference>
<dbReference type="EMBL" id="LAZL01000011">
    <property type="protein sequence ID" value="KMT65547.1"/>
    <property type="molecule type" value="Genomic_DNA"/>
</dbReference>
<evidence type="ECO:0000256" key="11">
    <source>
        <dbReference type="HAMAP-Rule" id="MF_00392"/>
    </source>
</evidence>
<dbReference type="RefSeq" id="WP_048691908.1">
    <property type="nucleotide sequence ID" value="NZ_KQ130488.1"/>
</dbReference>
<proteinExistence type="inferred from homology"/>
<dbReference type="HAMAP" id="MF_00392">
    <property type="entry name" value="LpxB"/>
    <property type="match status" value="1"/>
</dbReference>
<organism evidence="12 13">
    <name type="scientific">Catenovulum maritimum</name>
    <dbReference type="NCBI Taxonomy" id="1513271"/>
    <lineage>
        <taxon>Bacteria</taxon>
        <taxon>Pseudomonadati</taxon>
        <taxon>Pseudomonadota</taxon>
        <taxon>Gammaproteobacteria</taxon>
        <taxon>Alteromonadales</taxon>
        <taxon>Alteromonadaceae</taxon>
        <taxon>Catenovulum</taxon>
    </lineage>
</organism>
<name>A0A0J8GS50_9ALTE</name>
<dbReference type="GO" id="GO:0009245">
    <property type="term" value="P:lipid A biosynthetic process"/>
    <property type="evidence" value="ECO:0007669"/>
    <property type="project" value="UniProtKB-UniRule"/>
</dbReference>
<evidence type="ECO:0000256" key="2">
    <source>
        <dbReference type="ARBA" id="ARBA00007868"/>
    </source>
</evidence>
<keyword evidence="8 11" id="KW-0808">Transferase</keyword>
<dbReference type="PANTHER" id="PTHR30372">
    <property type="entry name" value="LIPID-A-DISACCHARIDE SYNTHASE"/>
    <property type="match status" value="1"/>
</dbReference>
<accession>A0A0J8GS50</accession>
<evidence type="ECO:0000256" key="8">
    <source>
        <dbReference type="ARBA" id="ARBA00022679"/>
    </source>
</evidence>
<dbReference type="UniPathway" id="UPA00973"/>
<protein>
    <recommendedName>
        <fullName evidence="4 11">Lipid-A-disaccharide synthase</fullName>
        <ecNumber evidence="3 11">2.4.1.182</ecNumber>
    </recommendedName>
</protein>
<evidence type="ECO:0000256" key="9">
    <source>
        <dbReference type="ARBA" id="ARBA00023098"/>
    </source>
</evidence>
<evidence type="ECO:0000313" key="12">
    <source>
        <dbReference type="EMBL" id="KMT65547.1"/>
    </source>
</evidence>
<dbReference type="GO" id="GO:0005543">
    <property type="term" value="F:phospholipid binding"/>
    <property type="evidence" value="ECO:0007669"/>
    <property type="project" value="TreeGrafter"/>
</dbReference>
<dbReference type="EC" id="2.4.1.182" evidence="3 11"/>
<dbReference type="GO" id="GO:0016020">
    <property type="term" value="C:membrane"/>
    <property type="evidence" value="ECO:0007669"/>
    <property type="project" value="GOC"/>
</dbReference>
<evidence type="ECO:0000313" key="13">
    <source>
        <dbReference type="Proteomes" id="UP000037600"/>
    </source>
</evidence>
<dbReference type="NCBIfam" id="TIGR00215">
    <property type="entry name" value="lpxB"/>
    <property type="match status" value="1"/>
</dbReference>